<name>A0A427XSF0_9TREE</name>
<feature type="compositionally biased region" description="Polar residues" evidence="10">
    <location>
        <begin position="49"/>
        <end position="58"/>
    </location>
</feature>
<evidence type="ECO:0000256" key="4">
    <source>
        <dbReference type="ARBA" id="ARBA00022816"/>
    </source>
</evidence>
<comment type="similarity">
    <text evidence="2 9">Belongs to the nucleoporin Nup85 family.</text>
</comment>
<keyword evidence="3 9" id="KW-0813">Transport</keyword>
<keyword evidence="9" id="KW-0472">Membrane</keyword>
<dbReference type="OrthoDB" id="17644at2759"/>
<dbReference type="GO" id="GO:0031080">
    <property type="term" value="C:nuclear pore outer ring"/>
    <property type="evidence" value="ECO:0007669"/>
    <property type="project" value="TreeGrafter"/>
</dbReference>
<evidence type="ECO:0000313" key="11">
    <source>
        <dbReference type="EMBL" id="RSH81733.1"/>
    </source>
</evidence>
<dbReference type="GO" id="GO:0031965">
    <property type="term" value="C:nuclear membrane"/>
    <property type="evidence" value="ECO:0007669"/>
    <property type="project" value="UniProtKB-UniRule"/>
</dbReference>
<evidence type="ECO:0000256" key="6">
    <source>
        <dbReference type="ARBA" id="ARBA00023010"/>
    </source>
</evidence>
<gene>
    <name evidence="11" type="ORF">EHS24_007924</name>
</gene>
<evidence type="ECO:0000256" key="10">
    <source>
        <dbReference type="SAM" id="MobiDB-lite"/>
    </source>
</evidence>
<keyword evidence="6 9" id="KW-0811">Translocation</keyword>
<feature type="region of interest" description="Disordered" evidence="10">
    <location>
        <begin position="569"/>
        <end position="596"/>
    </location>
</feature>
<comment type="caution">
    <text evidence="11">The sequence shown here is derived from an EMBL/GenBank/DDBJ whole genome shotgun (WGS) entry which is preliminary data.</text>
</comment>
<evidence type="ECO:0000256" key="2">
    <source>
        <dbReference type="ARBA" id="ARBA00005573"/>
    </source>
</evidence>
<dbReference type="STRING" id="105984.A0A427XSF0"/>
<dbReference type="GO" id="GO:0006606">
    <property type="term" value="P:protein import into nucleus"/>
    <property type="evidence" value="ECO:0007669"/>
    <property type="project" value="TreeGrafter"/>
</dbReference>
<dbReference type="AlphaFoldDB" id="A0A427XSF0"/>
<evidence type="ECO:0000313" key="12">
    <source>
        <dbReference type="Proteomes" id="UP000279236"/>
    </source>
</evidence>
<reference evidence="11 12" key="1">
    <citation type="submission" date="2018-11" db="EMBL/GenBank/DDBJ databases">
        <title>Genome sequence of Apiotrichum porosum DSM 27194.</title>
        <authorList>
            <person name="Aliyu H."/>
            <person name="Gorte O."/>
            <person name="Ochsenreither K."/>
        </authorList>
    </citation>
    <scope>NUCLEOTIDE SEQUENCE [LARGE SCALE GENOMIC DNA]</scope>
    <source>
        <strain evidence="11 12">DSM 27194</strain>
    </source>
</reference>
<evidence type="ECO:0000256" key="8">
    <source>
        <dbReference type="ARBA" id="ARBA00023242"/>
    </source>
</evidence>
<feature type="region of interest" description="Disordered" evidence="10">
    <location>
        <begin position="1"/>
        <end position="60"/>
    </location>
</feature>
<evidence type="ECO:0000256" key="5">
    <source>
        <dbReference type="ARBA" id="ARBA00022927"/>
    </source>
</evidence>
<keyword evidence="8 9" id="KW-0539">Nucleus</keyword>
<evidence type="ECO:0000256" key="7">
    <source>
        <dbReference type="ARBA" id="ARBA00023132"/>
    </source>
</evidence>
<comment type="subcellular location">
    <subcellularLocation>
        <location evidence="1 9">Nucleus</location>
        <location evidence="1 9">Nuclear pore complex</location>
    </subcellularLocation>
</comment>
<dbReference type="PANTHER" id="PTHR13373">
    <property type="entry name" value="FROUNT PROTEIN-RELATED"/>
    <property type="match status" value="1"/>
</dbReference>
<dbReference type="GeneID" id="39592467"/>
<keyword evidence="7 9" id="KW-0906">Nuclear pore complex</keyword>
<feature type="compositionally biased region" description="Low complexity" evidence="10">
    <location>
        <begin position="10"/>
        <end position="33"/>
    </location>
</feature>
<dbReference type="GO" id="GO:0045893">
    <property type="term" value="P:positive regulation of DNA-templated transcription"/>
    <property type="evidence" value="ECO:0007669"/>
    <property type="project" value="TreeGrafter"/>
</dbReference>
<evidence type="ECO:0000256" key="3">
    <source>
        <dbReference type="ARBA" id="ARBA00022448"/>
    </source>
</evidence>
<dbReference type="EMBL" id="RSCE01000006">
    <property type="protein sequence ID" value="RSH81733.1"/>
    <property type="molecule type" value="Genomic_DNA"/>
</dbReference>
<evidence type="ECO:0000256" key="9">
    <source>
        <dbReference type="RuleBase" id="RU365073"/>
    </source>
</evidence>
<sequence>MFGNSPAGGFSFSTASQPASSSSAPFSFANPSAPKNPTPLFNSFGARSATGTSTSPTTDMVAETNYVGDEDTDELYLEPPAFSAKDKAKWKASGRAWLAAASPVGGEIAGWITKQPSSDANKEATLSGDPSLTVSDRTVRLAAINNFAASEEKFYGSSYTLFSSLQKLVALSMRLPTSDTMGSVWDNNGNLLAVDGLLGPPAAETIIQMRRVVDYYLDDLNKMREVTDIDDDVKYRYETMYHIFNLAEILYLPADGRGEGLLGEELLDWGNQVDRIQINEQGNEIMAHKEPWEHMGFWPFIVRCLLRGFLLPAASFLRTLQTHPHPPIAKLGQIVERAVSRFPRSTNTSMYALDHQFVSAHKQWLAQFRADIAEFLGGRGNGHWFDADGISGRSQWIEWEDDFRSVTELLEGKKERLFAEAADWREALGAWGVLVDVSLRRDDLPGVVKRILNELPIDSTILEDSVQSSLCSSDIIEALMGCHDVDRWLAAHLGDVFDKLALVPDDEERFDNSLRDYYLLDYADMLQESPSQGELWEVIVEYLNSSGPEGRGRLRSYIVHVGTRLNETKGKEAVSPEVNSGMEVEGEEEATGTEGQLSHFKKLHETCVAFKLEEEWRTISTIVAERLMQQGDVGVAASICLLAEDGYTLSRIAEKILNAYVESGESEFLRLVDSLPSTMMQEAPQKFNELKLPEMDDEGTFAADSGRTIMVMFASRLAFLSEFRDYLIHLNQGSRDIAAKKLAQLLSAEITPVEFWAVLLAESVDLLEDDDILLNTADTFDLMRVVEDVLANAQFAPVDYLRQLWRYLARVDGAPEVANGTNGVAKSGGDRKREEVKEGTAAALRKLEVVRLALARNLSRALVVGTEGPF</sequence>
<dbReference type="RefSeq" id="XP_028476188.1">
    <property type="nucleotide sequence ID" value="XM_028623255.1"/>
</dbReference>
<keyword evidence="12" id="KW-1185">Reference proteome</keyword>
<keyword evidence="4 9" id="KW-0509">mRNA transport</keyword>
<dbReference type="Pfam" id="PF07575">
    <property type="entry name" value="Nucleopor_Nup85"/>
    <property type="match status" value="2"/>
</dbReference>
<evidence type="ECO:0000256" key="1">
    <source>
        <dbReference type="ARBA" id="ARBA00004567"/>
    </source>
</evidence>
<dbReference type="GO" id="GO:0017056">
    <property type="term" value="F:structural constituent of nuclear pore"/>
    <property type="evidence" value="ECO:0007669"/>
    <property type="project" value="TreeGrafter"/>
</dbReference>
<comment type="subunit">
    <text evidence="9">Component of the nuclear pore complex (NPC).</text>
</comment>
<dbReference type="InterPro" id="IPR011502">
    <property type="entry name" value="Nucleoporin_Nup85"/>
</dbReference>
<protein>
    <recommendedName>
        <fullName evidence="9">Nuclear pore complex protein Nup85</fullName>
    </recommendedName>
</protein>
<organism evidence="11 12">
    <name type="scientific">Apiotrichum porosum</name>
    <dbReference type="NCBI Taxonomy" id="105984"/>
    <lineage>
        <taxon>Eukaryota</taxon>
        <taxon>Fungi</taxon>
        <taxon>Dikarya</taxon>
        <taxon>Basidiomycota</taxon>
        <taxon>Agaricomycotina</taxon>
        <taxon>Tremellomycetes</taxon>
        <taxon>Trichosporonales</taxon>
        <taxon>Trichosporonaceae</taxon>
        <taxon>Apiotrichum</taxon>
    </lineage>
</organism>
<dbReference type="Proteomes" id="UP000279236">
    <property type="component" value="Unassembled WGS sequence"/>
</dbReference>
<keyword evidence="5 9" id="KW-0653">Protein transport</keyword>
<proteinExistence type="inferred from homology"/>
<accession>A0A427XSF0</accession>
<dbReference type="GO" id="GO:0006406">
    <property type="term" value="P:mRNA export from nucleus"/>
    <property type="evidence" value="ECO:0007669"/>
    <property type="project" value="TreeGrafter"/>
</dbReference>
<dbReference type="PANTHER" id="PTHR13373:SF21">
    <property type="entry name" value="NUCLEAR PORE COMPLEX PROTEIN NUP85"/>
    <property type="match status" value="1"/>
</dbReference>
<comment type="function">
    <text evidence="9">Functions as a component of the nuclear pore complex (NPC).</text>
</comment>